<name>A0A8C0FD85_BUBBB</name>
<evidence type="ECO:0000313" key="1">
    <source>
        <dbReference type="Ensembl" id="ENSBOBP00000017037.1"/>
    </source>
</evidence>
<accession>A0A8C0FD85</accession>
<reference evidence="1" key="2">
    <citation type="submission" date="2025-09" db="UniProtKB">
        <authorList>
            <consortium name="Ensembl"/>
        </authorList>
    </citation>
    <scope>IDENTIFICATION</scope>
</reference>
<dbReference type="Ensembl" id="ENSBOBT00000017427.1">
    <property type="protein sequence ID" value="ENSBOBP00000017037.1"/>
    <property type="gene ID" value="ENSBOBG00000010651.1"/>
</dbReference>
<sequence length="96" mass="10670">MLQRSIRNSWAQAIRQAQPLKSLGLQAHATTPGINMVTMTIYCYFSQTWQDSTSVRSAYSSVLKTLGNLAPTPSRLFSFAPQLQVDLFRICVSCLG</sequence>
<keyword evidence="2" id="KW-1185">Reference proteome</keyword>
<reference evidence="1" key="1">
    <citation type="submission" date="2025-08" db="UniProtKB">
        <authorList>
            <consortium name="Ensembl"/>
        </authorList>
    </citation>
    <scope>IDENTIFICATION</scope>
</reference>
<organism evidence="1 2">
    <name type="scientific">Bubo bubo</name>
    <name type="common">Eurasian eagle-owl</name>
    <name type="synonym">Strix bubo</name>
    <dbReference type="NCBI Taxonomy" id="30461"/>
    <lineage>
        <taxon>Eukaryota</taxon>
        <taxon>Metazoa</taxon>
        <taxon>Chordata</taxon>
        <taxon>Craniata</taxon>
        <taxon>Vertebrata</taxon>
        <taxon>Euteleostomi</taxon>
        <taxon>Archelosauria</taxon>
        <taxon>Archosauria</taxon>
        <taxon>Dinosauria</taxon>
        <taxon>Saurischia</taxon>
        <taxon>Theropoda</taxon>
        <taxon>Coelurosauria</taxon>
        <taxon>Aves</taxon>
        <taxon>Neognathae</taxon>
        <taxon>Neoaves</taxon>
        <taxon>Telluraves</taxon>
        <taxon>Strigiformes</taxon>
        <taxon>Strigidae</taxon>
        <taxon>Bubo</taxon>
    </lineage>
</organism>
<dbReference type="Proteomes" id="UP000694567">
    <property type="component" value="Unplaced"/>
</dbReference>
<evidence type="ECO:0000313" key="2">
    <source>
        <dbReference type="Proteomes" id="UP000694567"/>
    </source>
</evidence>
<protein>
    <submittedName>
        <fullName evidence="1">Uncharacterized protein</fullName>
    </submittedName>
</protein>
<proteinExistence type="predicted"/>
<dbReference type="AlphaFoldDB" id="A0A8C0FD85"/>